<evidence type="ECO:0000256" key="1">
    <source>
        <dbReference type="SAM" id="SignalP"/>
    </source>
</evidence>
<dbReference type="Pfam" id="PF12771">
    <property type="entry name" value="SusD-like_2"/>
    <property type="match status" value="1"/>
</dbReference>
<proteinExistence type="predicted"/>
<gene>
    <name evidence="2" type="ORF">BHF72_0766</name>
</gene>
<feature type="signal peptide" evidence="1">
    <location>
        <begin position="1"/>
        <end position="21"/>
    </location>
</feature>
<dbReference type="Proteomes" id="UP000095601">
    <property type="component" value="Unassembled WGS sequence"/>
</dbReference>
<sequence length="525" mass="57673">MKKIKSILLSLTVFSFALSCADENFGDNYNKDVNGIYSSDYKSLMSGAMMNFAQNGGNAYLMNPQLYVQYQSQYVYTTESLYGETASAWSRYYVNQMNSLTKIIQDYSGTVTPAMAVQGSAQNMIGVSKIFRAIVMKRVTDAFGDAPFSEAMQIQNGIKTPKYDSQQAVYTQIIKDLKDGRDALSSSTTAPQGDIIYGGNVTKWKKLANSVLLQVALQMSKKYPSATGIAATEFNAALSNSSGVIETIADEAWFTFSSSNLLPNPLNAFRAADYRLSRELVESLKGTTTSFNRTSNHTPDTRLKMYNNAFSMSITGLPYGYSSQGLSAAGYSAPSSATNSQSLKFRGADSPMNLMTAGYTFLNRAEAAARGWTTENVELMLSKGIVLNYQTLDKHYITNSDNYDRNTNVWGGPNISGTTLQPTVYADAYAAARVADITAFGALRVIGEEKWVALFNNGLDSWSEWRRTGYPNLVPATNALNGGVIPRRMIYPLEEQNFNSANYKTALSGLNPGTDSNKSKIWWDQ</sequence>
<evidence type="ECO:0000313" key="2">
    <source>
        <dbReference type="EMBL" id="OEL10072.1"/>
    </source>
</evidence>
<dbReference type="Gene3D" id="1.25.40.390">
    <property type="match status" value="1"/>
</dbReference>
<dbReference type="InterPro" id="IPR041662">
    <property type="entry name" value="SusD-like_2"/>
</dbReference>
<dbReference type="SUPFAM" id="SSF48452">
    <property type="entry name" value="TPR-like"/>
    <property type="match status" value="1"/>
</dbReference>
<dbReference type="PATRIC" id="fig|237258.4.peg.947"/>
<protein>
    <submittedName>
        <fullName evidence="2">Starch-binding associating with outer membrane family protein</fullName>
    </submittedName>
</protein>
<keyword evidence="1" id="KW-0732">Signal</keyword>
<evidence type="ECO:0000313" key="3">
    <source>
        <dbReference type="Proteomes" id="UP000095601"/>
    </source>
</evidence>
<feature type="chain" id="PRO_5009186780" evidence="1">
    <location>
        <begin position="22"/>
        <end position="525"/>
    </location>
</feature>
<dbReference type="PROSITE" id="PS51257">
    <property type="entry name" value="PROKAR_LIPOPROTEIN"/>
    <property type="match status" value="1"/>
</dbReference>
<reference evidence="2 3" key="1">
    <citation type="submission" date="2016-09" db="EMBL/GenBank/DDBJ databases">
        <authorList>
            <person name="Capua I."/>
            <person name="De Benedictis P."/>
            <person name="Joannis T."/>
            <person name="Lombin L.H."/>
            <person name="Cattoli G."/>
        </authorList>
    </citation>
    <scope>NUCLEOTIDE SEQUENCE [LARGE SCALE GENOMIC DNA]</scope>
    <source>
        <strain evidence="2 3">NRS-1</strain>
    </source>
</reference>
<comment type="caution">
    <text evidence="2">The sequence shown here is derived from an EMBL/GenBank/DDBJ whole genome shotgun (WGS) entry which is preliminary data.</text>
</comment>
<name>A0A1E5UB11_9FLAO</name>
<keyword evidence="3" id="KW-1185">Reference proteome</keyword>
<dbReference type="InterPro" id="IPR011990">
    <property type="entry name" value="TPR-like_helical_dom_sf"/>
</dbReference>
<dbReference type="AlphaFoldDB" id="A0A1E5UB11"/>
<dbReference type="KEGG" id="cnr:EB819_09710"/>
<dbReference type="EMBL" id="MKGI01000079">
    <property type="protein sequence ID" value="OEL10072.1"/>
    <property type="molecule type" value="Genomic_DNA"/>
</dbReference>
<accession>A0A1E5UB11</accession>
<organism evidence="2 3">
    <name type="scientific">Cloacibacterium normanense</name>
    <dbReference type="NCBI Taxonomy" id="237258"/>
    <lineage>
        <taxon>Bacteria</taxon>
        <taxon>Pseudomonadati</taxon>
        <taxon>Bacteroidota</taxon>
        <taxon>Flavobacteriia</taxon>
        <taxon>Flavobacteriales</taxon>
        <taxon>Weeksellaceae</taxon>
    </lineage>
</organism>
<dbReference type="STRING" id="237258.SAMN04489756_10333"/>